<dbReference type="GO" id="GO:0005509">
    <property type="term" value="F:calcium ion binding"/>
    <property type="evidence" value="ECO:0007669"/>
    <property type="project" value="InterPro"/>
</dbReference>
<feature type="region of interest" description="Disordered" evidence="12">
    <location>
        <begin position="2067"/>
        <end position="2087"/>
    </location>
</feature>
<feature type="compositionally biased region" description="Low complexity" evidence="12">
    <location>
        <begin position="3207"/>
        <end position="3221"/>
    </location>
</feature>
<evidence type="ECO:0000313" key="17">
    <source>
        <dbReference type="EMBL" id="KAF7495730.1"/>
    </source>
</evidence>
<dbReference type="SMART" id="SM00192">
    <property type="entry name" value="LDLa"/>
    <property type="match status" value="2"/>
</dbReference>
<keyword evidence="2" id="KW-1003">Cell membrane</keyword>
<feature type="region of interest" description="Disordered" evidence="12">
    <location>
        <begin position="628"/>
        <end position="683"/>
    </location>
</feature>
<dbReference type="Proteomes" id="UP000070412">
    <property type="component" value="Unassembled WGS sequence"/>
</dbReference>
<dbReference type="Gene3D" id="4.10.400.10">
    <property type="entry name" value="Low-density Lipoprotein Receptor"/>
    <property type="match status" value="1"/>
</dbReference>
<dbReference type="GO" id="GO:0005886">
    <property type="term" value="C:plasma membrane"/>
    <property type="evidence" value="ECO:0007669"/>
    <property type="project" value="UniProtKB-SubCell"/>
</dbReference>
<comment type="caution">
    <text evidence="11">Lacks conserved residue(s) required for the propagation of feature annotation.</text>
</comment>
<feature type="compositionally biased region" description="Pro residues" evidence="12">
    <location>
        <begin position="3657"/>
        <end position="3667"/>
    </location>
</feature>
<evidence type="ECO:0000259" key="15">
    <source>
        <dbReference type="PROSITE" id="PS50024"/>
    </source>
</evidence>
<evidence type="ECO:0000256" key="10">
    <source>
        <dbReference type="ARBA" id="ARBA00023180"/>
    </source>
</evidence>
<evidence type="ECO:0000256" key="13">
    <source>
        <dbReference type="SAM" id="Phobius"/>
    </source>
</evidence>
<keyword evidence="10" id="KW-0325">Glycoprotein</keyword>
<feature type="compositionally biased region" description="Basic residues" evidence="12">
    <location>
        <begin position="4211"/>
        <end position="4228"/>
    </location>
</feature>
<keyword evidence="5 14" id="KW-0732">Signal</keyword>
<feature type="region of interest" description="Disordered" evidence="12">
    <location>
        <begin position="2762"/>
        <end position="2803"/>
    </location>
</feature>
<keyword evidence="17" id="KW-0966">Cell projection</keyword>
<dbReference type="Pfam" id="PF01390">
    <property type="entry name" value="SEA"/>
    <property type="match status" value="1"/>
</dbReference>
<feature type="compositionally biased region" description="Low complexity" evidence="12">
    <location>
        <begin position="231"/>
        <end position="243"/>
    </location>
</feature>
<feature type="compositionally biased region" description="Low complexity" evidence="12">
    <location>
        <begin position="4134"/>
        <end position="4150"/>
    </location>
</feature>
<evidence type="ECO:0000256" key="8">
    <source>
        <dbReference type="ARBA" id="ARBA00023136"/>
    </source>
</evidence>
<feature type="compositionally biased region" description="Polar residues" evidence="12">
    <location>
        <begin position="3606"/>
        <end position="3621"/>
    </location>
</feature>
<feature type="compositionally biased region" description="Polar residues" evidence="12">
    <location>
        <begin position="1389"/>
        <end position="1413"/>
    </location>
</feature>
<keyword evidence="8 13" id="KW-0472">Membrane</keyword>
<feature type="compositionally biased region" description="Basic and acidic residues" evidence="12">
    <location>
        <begin position="213"/>
        <end position="229"/>
    </location>
</feature>
<keyword evidence="17" id="KW-0969">Cilium</keyword>
<dbReference type="InterPro" id="IPR031866">
    <property type="entry name" value="DUF4758"/>
</dbReference>
<reference evidence="18" key="3">
    <citation type="submission" date="2022-06" db="UniProtKB">
        <authorList>
            <consortium name="EnsemblMetazoa"/>
        </authorList>
    </citation>
    <scope>IDENTIFICATION</scope>
</reference>
<evidence type="ECO:0000256" key="11">
    <source>
        <dbReference type="PROSITE-ProRule" id="PRU00076"/>
    </source>
</evidence>
<keyword evidence="7 13" id="KW-1133">Transmembrane helix</keyword>
<dbReference type="InterPro" id="IPR036364">
    <property type="entry name" value="SEA_dom_sf"/>
</dbReference>
<dbReference type="PROSITE" id="PS50026">
    <property type="entry name" value="EGF_3"/>
    <property type="match status" value="1"/>
</dbReference>
<feature type="region of interest" description="Disordered" evidence="12">
    <location>
        <begin position="313"/>
        <end position="369"/>
    </location>
</feature>
<dbReference type="InterPro" id="IPR000152">
    <property type="entry name" value="EGF-type_Asp/Asn_hydroxyl_site"/>
</dbReference>
<feature type="region of interest" description="Disordered" evidence="12">
    <location>
        <begin position="151"/>
        <end position="251"/>
    </location>
</feature>
<feature type="region of interest" description="Disordered" evidence="12">
    <location>
        <begin position="3606"/>
        <end position="3678"/>
    </location>
</feature>
<dbReference type="PROSITE" id="PS50068">
    <property type="entry name" value="LDLRA_2"/>
    <property type="match status" value="1"/>
</dbReference>
<feature type="compositionally biased region" description="Low complexity" evidence="12">
    <location>
        <begin position="636"/>
        <end position="652"/>
    </location>
</feature>
<feature type="region of interest" description="Disordered" evidence="12">
    <location>
        <begin position="1389"/>
        <end position="1420"/>
    </location>
</feature>
<dbReference type="SMART" id="SM00181">
    <property type="entry name" value="EGF"/>
    <property type="match status" value="2"/>
</dbReference>
<dbReference type="PANTHER" id="PTHR24037">
    <property type="entry name" value="HEART DEVELOPMENT PROTEIN WITH EGF-LIKE DOMAINS 1"/>
    <property type="match status" value="1"/>
</dbReference>
<dbReference type="Pfam" id="PF15950">
    <property type="entry name" value="DUF4758"/>
    <property type="match status" value="1"/>
</dbReference>
<keyword evidence="9" id="KW-1015">Disulfide bond</keyword>
<evidence type="ECO:0000256" key="5">
    <source>
        <dbReference type="ARBA" id="ARBA00022729"/>
    </source>
</evidence>
<feature type="compositionally biased region" description="Polar residues" evidence="12">
    <location>
        <begin position="1919"/>
        <end position="1936"/>
    </location>
</feature>
<feature type="compositionally biased region" description="Polar residues" evidence="12">
    <location>
        <begin position="4198"/>
        <end position="4210"/>
    </location>
</feature>
<dbReference type="PROSITE" id="PS01187">
    <property type="entry name" value="EGF_CA"/>
    <property type="match status" value="1"/>
</dbReference>
<feature type="region of interest" description="Disordered" evidence="12">
    <location>
        <begin position="1134"/>
        <end position="1154"/>
    </location>
</feature>
<keyword evidence="6" id="KW-0677">Repeat</keyword>
<dbReference type="PROSITE" id="PS00010">
    <property type="entry name" value="ASX_HYDROXYL"/>
    <property type="match status" value="1"/>
</dbReference>
<feature type="compositionally biased region" description="Polar residues" evidence="12">
    <location>
        <begin position="1134"/>
        <end position="1144"/>
    </location>
</feature>
<feature type="region of interest" description="Disordered" evidence="12">
    <location>
        <begin position="2142"/>
        <end position="2164"/>
    </location>
</feature>
<feature type="region of interest" description="Disordered" evidence="12">
    <location>
        <begin position="4096"/>
        <end position="4116"/>
    </location>
</feature>
<evidence type="ECO:0000256" key="12">
    <source>
        <dbReference type="SAM" id="MobiDB-lite"/>
    </source>
</evidence>
<feature type="transmembrane region" description="Helical" evidence="13">
    <location>
        <begin position="3976"/>
        <end position="4000"/>
    </location>
</feature>
<feature type="signal peptide" evidence="14">
    <location>
        <begin position="1"/>
        <end position="15"/>
    </location>
</feature>
<feature type="region of interest" description="Disordered" evidence="12">
    <location>
        <begin position="531"/>
        <end position="566"/>
    </location>
</feature>
<dbReference type="InterPro" id="IPR049883">
    <property type="entry name" value="NOTCH1_EGF-like"/>
</dbReference>
<feature type="compositionally biased region" description="Low complexity" evidence="12">
    <location>
        <begin position="2835"/>
        <end position="2853"/>
    </location>
</feature>
<dbReference type="Pfam" id="PF07645">
    <property type="entry name" value="EGF_CA"/>
    <property type="match status" value="1"/>
</dbReference>
<feature type="region of interest" description="Disordered" evidence="12">
    <location>
        <begin position="68"/>
        <end position="87"/>
    </location>
</feature>
<protein>
    <submittedName>
        <fullName evidence="17">63 kDa sperm flagellar membrane protein</fullName>
    </submittedName>
</protein>
<proteinExistence type="predicted"/>
<feature type="compositionally biased region" description="Low complexity" evidence="12">
    <location>
        <begin position="1963"/>
        <end position="1974"/>
    </location>
</feature>
<feature type="region of interest" description="Disordered" evidence="12">
    <location>
        <begin position="4034"/>
        <end position="4064"/>
    </location>
</feature>
<evidence type="ECO:0000256" key="7">
    <source>
        <dbReference type="ARBA" id="ARBA00022989"/>
    </source>
</evidence>
<dbReference type="FunFam" id="2.10.25.10:FF:000038">
    <property type="entry name" value="Fibrillin 2"/>
    <property type="match status" value="1"/>
</dbReference>
<feature type="domain" description="EGF-like" evidence="16">
    <location>
        <begin position="3888"/>
        <end position="3927"/>
    </location>
</feature>
<dbReference type="InterPro" id="IPR001881">
    <property type="entry name" value="EGF-like_Ca-bd_dom"/>
</dbReference>
<dbReference type="SUPFAM" id="SSF57196">
    <property type="entry name" value="EGF/Laminin"/>
    <property type="match status" value="1"/>
</dbReference>
<evidence type="ECO:0000256" key="1">
    <source>
        <dbReference type="ARBA" id="ARBA00004236"/>
    </source>
</evidence>
<evidence type="ECO:0000259" key="16">
    <source>
        <dbReference type="PROSITE" id="PS50026"/>
    </source>
</evidence>
<feature type="transmembrane region" description="Helical" evidence="13">
    <location>
        <begin position="116"/>
        <end position="141"/>
    </location>
</feature>
<dbReference type="InterPro" id="IPR036055">
    <property type="entry name" value="LDL_receptor-like_sf"/>
</dbReference>
<dbReference type="PRINTS" id="PR00261">
    <property type="entry name" value="LDLRECEPTOR"/>
</dbReference>
<feature type="region of interest" description="Disordered" evidence="12">
    <location>
        <begin position="4134"/>
        <end position="4234"/>
    </location>
</feature>
<dbReference type="InterPro" id="IPR000742">
    <property type="entry name" value="EGF"/>
</dbReference>
<feature type="compositionally biased region" description="Basic and acidic residues" evidence="12">
    <location>
        <begin position="2148"/>
        <end position="2164"/>
    </location>
</feature>
<dbReference type="PROSITE" id="PS50024">
    <property type="entry name" value="SEA"/>
    <property type="match status" value="1"/>
</dbReference>
<keyword evidence="3 11" id="KW-0245">EGF-like domain</keyword>
<dbReference type="Gene3D" id="2.10.25.10">
    <property type="entry name" value="Laminin"/>
    <property type="match status" value="1"/>
</dbReference>
<evidence type="ECO:0000256" key="9">
    <source>
        <dbReference type="ARBA" id="ARBA00023157"/>
    </source>
</evidence>
<reference evidence="19" key="1">
    <citation type="journal article" date="2020" name="PLoS Negl. Trop. Dis.">
        <title>High-quality nuclear genome for Sarcoptes scabiei-A critical resource for a neglected parasite.</title>
        <authorList>
            <person name="Korhonen P.K."/>
            <person name="Gasser R.B."/>
            <person name="Ma G."/>
            <person name="Wang T."/>
            <person name="Stroehlein A.J."/>
            <person name="Young N.D."/>
            <person name="Ang C.S."/>
            <person name="Fernando D.D."/>
            <person name="Lu H.C."/>
            <person name="Taylor S."/>
            <person name="Reynolds S.L."/>
            <person name="Mofiz E."/>
            <person name="Najaraj S.H."/>
            <person name="Gowda H."/>
            <person name="Madugundu A."/>
            <person name="Renuse S."/>
            <person name="Holt D."/>
            <person name="Pandey A."/>
            <person name="Papenfuss A.T."/>
            <person name="Fischer K."/>
        </authorList>
    </citation>
    <scope>NUCLEOTIDE SEQUENCE [LARGE SCALE GENOMIC DNA]</scope>
</reference>
<dbReference type="OrthoDB" id="6430124at2759"/>
<evidence type="ECO:0000313" key="19">
    <source>
        <dbReference type="Proteomes" id="UP000070412"/>
    </source>
</evidence>
<name>A0A834REH9_SARSC</name>
<accession>A0A834REH9</accession>
<evidence type="ECO:0000313" key="18">
    <source>
        <dbReference type="EnsemblMetazoa" id="KAF7495730.1"/>
    </source>
</evidence>
<feature type="compositionally biased region" description="Low complexity" evidence="12">
    <location>
        <begin position="2762"/>
        <end position="2800"/>
    </location>
</feature>
<feature type="compositionally biased region" description="Polar residues" evidence="12">
    <location>
        <begin position="656"/>
        <end position="669"/>
    </location>
</feature>
<feature type="compositionally biased region" description="Gly residues" evidence="12">
    <location>
        <begin position="4106"/>
        <end position="4115"/>
    </location>
</feature>
<dbReference type="CDD" id="cd00054">
    <property type="entry name" value="EGF_CA"/>
    <property type="match status" value="2"/>
</dbReference>
<feature type="domain" description="SEA" evidence="15">
    <location>
        <begin position="3740"/>
        <end position="3866"/>
    </location>
</feature>
<organism evidence="17">
    <name type="scientific">Sarcoptes scabiei</name>
    <name type="common">Itch mite</name>
    <name type="synonym">Acarus scabiei</name>
    <dbReference type="NCBI Taxonomy" id="52283"/>
    <lineage>
        <taxon>Eukaryota</taxon>
        <taxon>Metazoa</taxon>
        <taxon>Ecdysozoa</taxon>
        <taxon>Arthropoda</taxon>
        <taxon>Chelicerata</taxon>
        <taxon>Arachnida</taxon>
        <taxon>Acari</taxon>
        <taxon>Acariformes</taxon>
        <taxon>Sarcoptiformes</taxon>
        <taxon>Astigmata</taxon>
        <taxon>Psoroptidia</taxon>
        <taxon>Sarcoptoidea</taxon>
        <taxon>Sarcoptidae</taxon>
        <taxon>Sarcoptinae</taxon>
        <taxon>Sarcoptes</taxon>
    </lineage>
</organism>
<dbReference type="EnsemblMetazoa" id="SSS_5780s_mrna">
    <property type="protein sequence ID" value="KAF7495730.1"/>
    <property type="gene ID" value="SSS_5780"/>
</dbReference>
<sequence length="4234" mass="471229">MKYFIWITAWSSSFSSLWTMASKSLTSTLFLKNFRPSSSSSSMKLMTKLGPSKFTKYSTTTMFKSRRKFSSTNGDDDDDDDSDHFHQHHRHLNHNRCHNLHHHHHQNHHRHHRPKFLLHFPIWPYLLLIIISTIMATKIMFCDADTLNHLSDHHHHHQQQSQQQQQQQQENPQQQRQPNLLDDPYHLHSHHPNLNHLKSEHDGYPSIHNVPLKSDRDQKLDDEQDERIKASLSSSHNPLSSLIDSHHHQHFRLSDPNGIPIVHHHHRSPYHHPMLFESYLPRISQSSSKSSTINDLSSSVNDNAESVLVDSVNNYNHHGSDDDYSVGGNDHYHLANDDVVDDVGGGGGGRRRGDDDDDPNRPPSSLSTNVFDSAFQHFPRRHQFQFDSSEPTEIYDGTNLPLIIDPNGNQTDPRLIINDPVQLMRFRCPTNKFQCIRISMCIDWQQVGDGIVDCPDGSDECPKPIEQFRCKCGQPFCIDRSSVMDGQINCEDGSDEGLDTTGPIGCQAFDTNNDVIAGLSSLPEPPNLSKLLGLPMNPIDSDDDDNSPINTNENNNSSAIGNNTSGTDPLIVMIDEDELNAMINRNQINGLQNEPNHYTADDALLSENDPDAIKLSDENEMIDPEVINPQASIENQSSTSSFDQSLTSLTDDPGLSSDSDATDTVISSATPLSLPPTSVSTPPLVPVRTTQEVVEFTGTFLPFELITAPSNYYPYYQKSINTKALNRLTDTNSIVEITGTFIPATEIEPIIAFTSIEDQTKTTDSIAPTKSFESTMIRASSTTPSLMEPKLENLKETESMIQNESYREMTNHTFIIGNKRIVILTGIVDDIREKKSTTIIIGCSEMRLKTSMMRELDSRVCDTIPIRLQSVPSLAKDLLSIGLTSNGKQLIVSVADTNRLLEKIHTEIIVQNSESSSKHFNGIGLITNISRIEINTDRKYFAISIKDFVPDSIRFDREKSIESFLFDEKEKNRSSILFSDENFDTPRYPKSSSISVTNPIKSSETMMMMMMMMSDTPKMFTKTIGQIYNPERELEEKSKLDSYFMGNIPEYDPTIVRPISMKISSTKTRTQILDTSTIFGFIDFTTIVNGTMLIFTPKTKVESSPSSSLRMKIQPTKVILFHDFLNPSTILNQSESSTEINSGRSIDAIGEDPKSFEYQPNIESSLIDDSTSKSSSRKSNYHEYILTASQDDRIITDDFILPSTPTLSSSLSSSVPTPRLEIASKSTQFSSLNNTSSQDPSLLREKPSRSLLIAITFTTKHTDYITEEIDGSTITRTSEIIKTNVVYNTQEQVRPTKPLKTFYTTYTYYTTFKNSETEFVNSRKEIVTNVVDLDAHAIDLNLLKTKEPNRIESNFIQPTKSLSTSSNLAETIEVEPSVSLSNYAHDQESESMSSKLLPTPNLNSNQLLNGSDRSSPSSKSLLNPKSYLDKLFSGIAVPITHYTTFTYYTTFFKDSTSQIVSRTNVISNIVTGTINLNHKAATAATLHKRSTSEDLMTAAAAEDKPIVITPVTEFTTSTLYTTFYVPGQDSTVVTNTVIYSSVFLPEADDLEEIRQQSRTSLPLRPSKTASRLFSTDSIIDDGHRDVRLGNLNNFPLITTIDYSRLANRQNLDSDGRRLLKVTATATVNQNQVESNSMTRFINGIPVFDDKIVLDVNTATRSSNTVVPYIPQSVRLQQIGSTRSGHQSHSVSNRLEENINNSFDDGTRHNESNHSNRRKIIKVTRTRKLFGDETATVDRLRLLNSDANNFEHNQQPNHKSTVIIRRPPHSSINENRFSVADAVAHHDDHHHHEINTEIAGRLHPKITPTPVTFYTTYTYFTTELINGQAVVRSNEHLFSTVITGKILPTRVVPSDNNRNRIKRTAIVDGNALDMNGRKIGIVSEITNQNGDRTFLTQIIGTTINGFYAQFAITKTLEQSISPNPTVVPQPSSMSISLGTDDFDAALNDDKSNLINSEPDDESISSDSLNDSNDSSPTTTESLENEKIQIDSNINEDADAENPMIDDSWLTIEEVKNEAAANTPSKSAPQSQSIEPVYSFASKSSVEYTTQSIPVVHSSMEDAQPIFAYSSSPSSSSSSSSSTFSLRSDSSIETPSIDFRTGLISSTIETIFDDQFGRSTLLTKEIFGPNTEIYEANALLIDQDQSSNSDSKENNDIGGERGQNRFGTRDTLFRKRRLLQFTDNLYKESTNENRAPVERSNKVNKKFQRIRIKQSKPSSASSSTSPNDFHRLVGLSENPASFSSIDAINSFRRQPVLVDQSQFNLYSSVVMSIPTVSSSASYLLANNFQKPTYRKIKPNPNQSRRLVSSARGASIEPSHVLTSGFLLGPTTKTTFIEVPNHFNHHLQQPSSYQQLSSPLGLHHNSNKRVIQHANRAILPHRNPINHFNVPNSLDDQLNPLTYQPMIIYDTGSLPTYPQPIENEFDIANQNHLASMRYSRVRPTSVTSVATPETSTIHTPTIPLTYYTTFTYLTTVIRGQHTAHLSRESVTSAITTKALDKSIVEMVRDNDGIIEPTRLQELGTKTKGLATTIYNALYQVQIYNEDLYKVIQKTYNKEVSFKRWKPTTTAYQPVFVTNHVDFPKESPLLSTIEATPTISENEFDLIRKTHSVLDSSRIVPSFVVDEDNLSSSASYHSSMLISPSIADLLSYTTENLATQSTPTIELTSSSSSSSSSSILLSSASDVNVRQSIRISSSMVRKPFTPRYTHPISRSRIRMRVSSRTSQIPIESTSILEEISSSPTLNVPVSSSISVYEPISSPVLLEPSSTTAESTEHSTTMDSTESLQSLSSQPLSSQSTPTRPNIYRSRVVLRTRPGQSLLTGQSKMIRISSRLIRPSSQDVPLHTPTLETTSLTPEQSDHSARANKFVRVSNGVTLIMSSKVATPTRPLTLKPTLVTGAAVMMKNIMPGNYQNELGDSKSIDRENESSKENAAIDRSFSTIETSQFLRTSTLLSTMTYYATLFNGSTSSITPIEDIKTEYITFPDTTVITRTLKPSIIDTSASIDSDRYDAIRTDRLSTIPKLMSTSSKAISTTTKSTYTTLTHYITLFHGSHTILSSIEEISPTVVTEYIGQSQTDTIGLKPSILNSEDFTTTPNIRFTQQSIDLVQQSKNLYGKLMPSVSTLFTTHTYFTTLFSGTTSIIQSREETTHSLITLYVPSSQTTPSSSKTMISTIEPTSSLKGVNSFTSTESVAMQPSLHGSLADGNLQTSSTDSSHSLSTTSTMSDSTDAVVYFTNFILPSSRPDSENTIDGAKGPLLNHADLTLIGDRPQLSTILENGIIQSSRPVFDQHLPIQTQSPTIKPGAIIELTDLLDGANLAGNIGEAIKDIVQIFAKGQKNSNILKNPTMETDIDRTSLVGEELSPPKDGATVSQLETPIYIPIHEDRSTHIPINSSPVLIIPNEVSKSIDFDTESINLDNLMIPPVAYMPSPMLTKIYYPSSSAPIQPDDSGPSIWINPSFTVEPVFDSTMKSHTNTFDQTLEPIFTTTMTTATTRPSLMVGQSNIVEVSVAHQPESTVVVARKESELTTKYITKVDSYPETTVMTTTKIYYTRDSPLTITSSFTSTMPIKTTVTTIVGDRTTTNTYSEEIIKPTKSTSVLHTFTTAIVSQPGSAPRQPLSNTGPVLKPTRKPGVSRFRPPSKATEPPKIFKTSHRPRQPYKPSPTPPPDFDLDPNQQSGIVKKTTKYSLPKTTTRPSFLDLDQCKPGCNTANKEICKEFDGKFKCDCRPGYIKRTGNDVCLELQNFIVLVRVLQIGDEKLEWNTNLMNHSSQSYQNIARLARTQLNNAYESITSMKENYIGSDVLEINQAQDGFGVLVNMTIHLTESNNIDEDLIRDELSRTLSSSSSSSSHQTSISTNSDLYESIGHQSSSESLPSPQRIVADIEDVIDFDECSSDQYNDCASSARCINEPGSYRCECLNGYPDLDLSFPGRICASEIKACEFCYGRGDCYRDETGQISSCKCHRMYLGRRCEINGLLLAIFIPVVAILFIITICSIVYCCRKWRNRALVKGLRNFGAYGPNMIGSTLDRKAMLETSSDNSDPLRSHISYEGPGITSTDATLPRDYHRRRRDSDNLHHYHHHHGMMEPYDSDPLGSYPNGLAVTNSTGGGGGGGTGASMPYNFSTQFMIPRVRNTSSTNVNNNGGSGNNLRSNDRNHPHHHHCHHYNGQNGPNDSHNHHSHHSHHHHHHHLNHTHHNHQSSFEESNVSKGSAQHHNHHLHSHHHQHRSSHQYSAW</sequence>
<dbReference type="SUPFAM" id="SSF82671">
    <property type="entry name" value="SEA domain"/>
    <property type="match status" value="1"/>
</dbReference>
<dbReference type="SUPFAM" id="SSF57424">
    <property type="entry name" value="LDL receptor-like module"/>
    <property type="match status" value="1"/>
</dbReference>
<gene>
    <name evidence="17" type="ORF">SSS_5780</name>
</gene>
<evidence type="ECO:0000256" key="2">
    <source>
        <dbReference type="ARBA" id="ARBA00022475"/>
    </source>
</evidence>
<dbReference type="InterPro" id="IPR002172">
    <property type="entry name" value="LDrepeatLR_classA_rpt"/>
</dbReference>
<evidence type="ECO:0000256" key="3">
    <source>
        <dbReference type="ARBA" id="ARBA00022536"/>
    </source>
</evidence>
<evidence type="ECO:0000256" key="6">
    <source>
        <dbReference type="ARBA" id="ARBA00022737"/>
    </source>
</evidence>
<evidence type="ECO:0000256" key="14">
    <source>
        <dbReference type="SAM" id="SignalP"/>
    </source>
</evidence>
<keyword evidence="4 13" id="KW-0812">Transmembrane</keyword>
<feature type="chain" id="PRO_5038259357" evidence="14">
    <location>
        <begin position="16"/>
        <end position="4234"/>
    </location>
</feature>
<dbReference type="InterPro" id="IPR000082">
    <property type="entry name" value="SEA_dom"/>
</dbReference>
<feature type="region of interest" description="Disordered" evidence="12">
    <location>
        <begin position="2835"/>
        <end position="2859"/>
    </location>
</feature>
<feature type="compositionally biased region" description="Low complexity" evidence="12">
    <location>
        <begin position="159"/>
        <end position="177"/>
    </location>
</feature>
<dbReference type="PROSITE" id="PS00022">
    <property type="entry name" value="EGF_1"/>
    <property type="match status" value="1"/>
</dbReference>
<feature type="compositionally biased region" description="Low complexity" evidence="12">
    <location>
        <begin position="2068"/>
        <end position="2087"/>
    </location>
</feature>
<feature type="region of interest" description="Disordered" evidence="12">
    <location>
        <begin position="3197"/>
        <end position="3221"/>
    </location>
</feature>
<reference evidence="17" key="2">
    <citation type="submission" date="2020-01" db="EMBL/GenBank/DDBJ databases">
        <authorList>
            <person name="Korhonen P.K.K."/>
            <person name="Guangxu M.G."/>
            <person name="Wang T.W."/>
            <person name="Stroehlein A.J.S."/>
            <person name="Young N.D."/>
            <person name="Ang C.-S.A."/>
            <person name="Fernando D.W.F."/>
            <person name="Lu H.L."/>
            <person name="Taylor S.T."/>
            <person name="Ehtesham M.E.M."/>
            <person name="Najaraj S.H.N."/>
            <person name="Harsha G.H.G."/>
            <person name="Madugundu A.M."/>
            <person name="Renuse S.R."/>
            <person name="Holt D.H."/>
            <person name="Pandey A.P."/>
            <person name="Papenfuss A.P."/>
            <person name="Gasser R.B.G."/>
            <person name="Fischer K.F."/>
        </authorList>
    </citation>
    <scope>NUCLEOTIDE SEQUENCE</scope>
    <source>
        <strain evidence="17">SSS_KF_BRIS2020</strain>
    </source>
</reference>
<dbReference type="EMBL" id="WVUK01000046">
    <property type="protein sequence ID" value="KAF7495730.1"/>
    <property type="molecule type" value="Genomic_DNA"/>
</dbReference>
<dbReference type="InterPro" id="IPR018097">
    <property type="entry name" value="EGF_Ca-bd_CS"/>
</dbReference>
<keyword evidence="17" id="KW-0282">Flagellum</keyword>
<feature type="compositionally biased region" description="Basic residues" evidence="12">
    <location>
        <begin position="4177"/>
        <end position="4197"/>
    </location>
</feature>
<dbReference type="PANTHER" id="PTHR24037:SF11">
    <property type="entry name" value="MUCIN-2-LIKE"/>
    <property type="match status" value="1"/>
</dbReference>
<feature type="compositionally biased region" description="Low complexity" evidence="12">
    <location>
        <begin position="670"/>
        <end position="682"/>
    </location>
</feature>
<evidence type="ECO:0000256" key="4">
    <source>
        <dbReference type="ARBA" id="ARBA00022692"/>
    </source>
</evidence>
<feature type="region of interest" description="Disordered" evidence="12">
    <location>
        <begin position="1919"/>
        <end position="2000"/>
    </location>
</feature>
<feature type="compositionally biased region" description="Low complexity" evidence="12">
    <location>
        <begin position="547"/>
        <end position="566"/>
    </location>
</feature>
<keyword evidence="19" id="KW-1185">Reference proteome</keyword>
<dbReference type="SMART" id="SM00179">
    <property type="entry name" value="EGF_CA"/>
    <property type="match status" value="2"/>
</dbReference>
<dbReference type="CDD" id="cd00112">
    <property type="entry name" value="LDLa"/>
    <property type="match status" value="2"/>
</dbReference>
<comment type="subcellular location">
    <subcellularLocation>
        <location evidence="1">Cell membrane</location>
    </subcellularLocation>
</comment>